<dbReference type="SUPFAM" id="SSF52833">
    <property type="entry name" value="Thioredoxin-like"/>
    <property type="match status" value="1"/>
</dbReference>
<evidence type="ECO:0000256" key="1">
    <source>
        <dbReference type="ARBA" id="ARBA00038208"/>
    </source>
</evidence>
<keyword evidence="4" id="KW-1185">Reference proteome</keyword>
<dbReference type="GeneID" id="30985597"/>
<dbReference type="InterPro" id="IPR036249">
    <property type="entry name" value="Thioredoxin-like_sf"/>
</dbReference>
<dbReference type="InterPro" id="IPR009737">
    <property type="entry name" value="Aim32/Apd1-like"/>
</dbReference>
<name>A0A1E4SM20_9ASCO</name>
<protein>
    <recommendedName>
        <fullName evidence="2">Altered inheritance of mitochondria protein 32</fullName>
    </recommendedName>
</protein>
<proteinExistence type="inferred from homology"/>
<dbReference type="OrthoDB" id="10253744at2759"/>
<organism evidence="3 4">
    <name type="scientific">Suhomyces tanzawaensis NRRL Y-17324</name>
    <dbReference type="NCBI Taxonomy" id="984487"/>
    <lineage>
        <taxon>Eukaryota</taxon>
        <taxon>Fungi</taxon>
        <taxon>Dikarya</taxon>
        <taxon>Ascomycota</taxon>
        <taxon>Saccharomycotina</taxon>
        <taxon>Pichiomycetes</taxon>
        <taxon>Debaryomycetaceae</taxon>
        <taxon>Suhomyces</taxon>
    </lineage>
</organism>
<dbReference type="CDD" id="cd03062">
    <property type="entry name" value="TRX_Fd_Sucrase"/>
    <property type="match status" value="1"/>
</dbReference>
<dbReference type="STRING" id="984487.A0A1E4SM20"/>
<dbReference type="AlphaFoldDB" id="A0A1E4SM20"/>
<dbReference type="Proteomes" id="UP000094285">
    <property type="component" value="Unassembled WGS sequence"/>
</dbReference>
<dbReference type="Pfam" id="PF06999">
    <property type="entry name" value="Suc_Fer-like"/>
    <property type="match status" value="1"/>
</dbReference>
<accession>A0A1E4SM20</accession>
<evidence type="ECO:0000313" key="3">
    <source>
        <dbReference type="EMBL" id="ODV80574.1"/>
    </source>
</evidence>
<dbReference type="EMBL" id="KV453910">
    <property type="protein sequence ID" value="ODV80574.1"/>
    <property type="molecule type" value="Genomic_DNA"/>
</dbReference>
<reference evidence="4" key="1">
    <citation type="submission" date="2016-05" db="EMBL/GenBank/DDBJ databases">
        <title>Comparative genomics of biotechnologically important yeasts.</title>
        <authorList>
            <consortium name="DOE Joint Genome Institute"/>
            <person name="Riley R."/>
            <person name="Haridas S."/>
            <person name="Wolfe K.H."/>
            <person name="Lopes M.R."/>
            <person name="Hittinger C.T."/>
            <person name="Goker M."/>
            <person name="Salamov A."/>
            <person name="Wisecaver J."/>
            <person name="Long T.M."/>
            <person name="Aerts A.L."/>
            <person name="Barry K."/>
            <person name="Choi C."/>
            <person name="Clum A."/>
            <person name="Coughlan A.Y."/>
            <person name="Deshpande S."/>
            <person name="Douglass A.P."/>
            <person name="Hanson S.J."/>
            <person name="Klenk H.-P."/>
            <person name="Labutti K."/>
            <person name="Lapidus A."/>
            <person name="Lindquist E."/>
            <person name="Lipzen A."/>
            <person name="Meier-Kolthoff J.P."/>
            <person name="Ohm R.A."/>
            <person name="Otillar R.P."/>
            <person name="Pangilinan J."/>
            <person name="Peng Y."/>
            <person name="Rokas A."/>
            <person name="Rosa C.A."/>
            <person name="Scheuner C."/>
            <person name="Sibirny A.A."/>
            <person name="Slot J.C."/>
            <person name="Stielow J.B."/>
            <person name="Sun H."/>
            <person name="Kurtzman C.P."/>
            <person name="Blackwell M."/>
            <person name="Grigoriev I.V."/>
            <person name="Jeffries T.W."/>
        </authorList>
    </citation>
    <scope>NUCLEOTIDE SEQUENCE [LARGE SCALE GENOMIC DNA]</scope>
    <source>
        <strain evidence="4">NRRL Y-17324</strain>
    </source>
</reference>
<sequence length="257" mass="28897">MPEFDPTKQLDSSKPLMGTASMPWKHVLHLTHGHHDFHTMPSRIEMIPGSLSSEIAGLKRDLVSPAHPVLVSNVLLADHAGQELVYVYPDHKAVRFDIRHTKDFIRKYLVPADYTPTPVYNPFVKTEATQPAHSKDPPVDGANFTEYELDRDLVLICGHTLRDERCGKLAPLLQDEFERVFAREGLEGDIGLVSHIGGHVYAGNVILYSQHKHRDSVWYGRVFPDRVQGVVHETVMRGKVITELYRGPAGPADSRQT</sequence>
<dbReference type="RefSeq" id="XP_020065696.1">
    <property type="nucleotide sequence ID" value="XM_020211461.1"/>
</dbReference>
<comment type="similarity">
    <text evidence="1">Belongs to the AIM32 family.</text>
</comment>
<evidence type="ECO:0000256" key="2">
    <source>
        <dbReference type="ARBA" id="ARBA00040895"/>
    </source>
</evidence>
<dbReference type="Gene3D" id="3.40.30.10">
    <property type="entry name" value="Glutaredoxin"/>
    <property type="match status" value="1"/>
</dbReference>
<evidence type="ECO:0000313" key="4">
    <source>
        <dbReference type="Proteomes" id="UP000094285"/>
    </source>
</evidence>
<dbReference type="PANTHER" id="PTHR31902">
    <property type="entry name" value="ACTIN PATCHES DISTAL PROTEIN 1"/>
    <property type="match status" value="1"/>
</dbReference>
<gene>
    <name evidence="3" type="ORF">CANTADRAFT_88503</name>
</gene>
<dbReference type="PANTHER" id="PTHR31902:SF7">
    <property type="entry name" value="ALTERED INHERITANCE OF MITOCHONDRIA PROTEIN 32"/>
    <property type="match status" value="1"/>
</dbReference>